<organism evidence="3 4">
    <name type="scientific">Sulfitobacter aestuariivivens</name>
    <dbReference type="NCBI Taxonomy" id="2766981"/>
    <lineage>
        <taxon>Bacteria</taxon>
        <taxon>Pseudomonadati</taxon>
        <taxon>Pseudomonadota</taxon>
        <taxon>Alphaproteobacteria</taxon>
        <taxon>Rhodobacterales</taxon>
        <taxon>Roseobacteraceae</taxon>
        <taxon>Sulfitobacter</taxon>
    </lineage>
</organism>
<evidence type="ECO:0000313" key="4">
    <source>
        <dbReference type="Proteomes" id="UP000635142"/>
    </source>
</evidence>
<name>A0A927D8P9_9RHOB</name>
<gene>
    <name evidence="3" type="ORF">H9Q16_17035</name>
</gene>
<feature type="transmembrane region" description="Helical" evidence="2">
    <location>
        <begin position="32"/>
        <end position="49"/>
    </location>
</feature>
<dbReference type="AlphaFoldDB" id="A0A927D8P9"/>
<feature type="region of interest" description="Disordered" evidence="1">
    <location>
        <begin position="53"/>
        <end position="112"/>
    </location>
</feature>
<evidence type="ECO:0000313" key="3">
    <source>
        <dbReference type="EMBL" id="MBD3665642.1"/>
    </source>
</evidence>
<feature type="transmembrane region" description="Helical" evidence="2">
    <location>
        <begin position="5"/>
        <end position="26"/>
    </location>
</feature>
<keyword evidence="4" id="KW-1185">Reference proteome</keyword>
<dbReference type="EMBL" id="JACTAG010000002">
    <property type="protein sequence ID" value="MBD3665642.1"/>
    <property type="molecule type" value="Genomic_DNA"/>
</dbReference>
<keyword evidence="2" id="KW-0812">Transmembrane</keyword>
<evidence type="ECO:0000256" key="1">
    <source>
        <dbReference type="SAM" id="MobiDB-lite"/>
    </source>
</evidence>
<evidence type="ECO:0000256" key="2">
    <source>
        <dbReference type="SAM" id="Phobius"/>
    </source>
</evidence>
<protein>
    <submittedName>
        <fullName evidence="3">Uncharacterized protein</fullName>
    </submittedName>
</protein>
<proteinExistence type="predicted"/>
<dbReference type="Proteomes" id="UP000635142">
    <property type="component" value="Unassembled WGS sequence"/>
</dbReference>
<sequence length="202" mass="23679">MYRRFIGIIAAASIAITGLGATPAFAERDDELARALAIVLGAAIVGKVIHDKKKKKRQHVTRHDQDPYYTQPRPRHVEPSYPRHVQPHRPRHVDPYRPQHIQPYRPYSEPGVRPRTHIQPHVQPRPLPRAVNRRLLPQQCFRSFRGRGGDHRMFPLRCLENNYAYTQRLPQHCYATFKTPNGKRRGYNARCLYREGYRLALR</sequence>
<keyword evidence="2" id="KW-0472">Membrane</keyword>
<accession>A0A927D8P9</accession>
<dbReference type="RefSeq" id="WP_191076606.1">
    <property type="nucleotide sequence ID" value="NZ_JACTAG010000002.1"/>
</dbReference>
<reference evidence="3" key="1">
    <citation type="submission" date="2020-08" db="EMBL/GenBank/DDBJ databases">
        <title>Sulfitobacter aestuariivivens sp. nov., isolated from a tidal flat.</title>
        <authorList>
            <person name="Park S."/>
            <person name="Yoon J.-H."/>
        </authorList>
    </citation>
    <scope>NUCLEOTIDE SEQUENCE</scope>
    <source>
        <strain evidence="3">TSTF-M16</strain>
    </source>
</reference>
<keyword evidence="2" id="KW-1133">Transmembrane helix</keyword>
<comment type="caution">
    <text evidence="3">The sequence shown here is derived from an EMBL/GenBank/DDBJ whole genome shotgun (WGS) entry which is preliminary data.</text>
</comment>